<protein>
    <submittedName>
        <fullName evidence="4">CHAD domain-containing protein</fullName>
    </submittedName>
</protein>
<dbReference type="InterPro" id="IPR038186">
    <property type="entry name" value="CHAD_dom_sf"/>
</dbReference>
<name>A0A4Y3N7G3_PAEAU</name>
<dbReference type="AlphaFoldDB" id="A0A4Y3N7G3"/>
<dbReference type="PANTHER" id="PTHR39339:SF1">
    <property type="entry name" value="CHAD DOMAIN-CONTAINING PROTEIN"/>
    <property type="match status" value="1"/>
</dbReference>
<gene>
    <name evidence="4" type="ORF">AAU01_02370</name>
</gene>
<feature type="domain" description="CYTH" evidence="2">
    <location>
        <begin position="6"/>
        <end position="206"/>
    </location>
</feature>
<accession>A0A4Y3N7G3</accession>
<dbReference type="InterPro" id="IPR007899">
    <property type="entry name" value="CHAD_dom"/>
</dbReference>
<comment type="caution">
    <text evidence="4">The sequence shown here is derived from an EMBL/GenBank/DDBJ whole genome shotgun (WGS) entry which is preliminary data.</text>
</comment>
<evidence type="ECO:0000259" key="3">
    <source>
        <dbReference type="PROSITE" id="PS51708"/>
    </source>
</evidence>
<dbReference type="SMART" id="SM00880">
    <property type="entry name" value="CHAD"/>
    <property type="match status" value="1"/>
</dbReference>
<dbReference type="Proteomes" id="UP000317715">
    <property type="component" value="Unassembled WGS sequence"/>
</dbReference>
<keyword evidence="5" id="KW-1185">Reference proteome</keyword>
<dbReference type="PROSITE" id="PS51708">
    <property type="entry name" value="CHAD"/>
    <property type="match status" value="1"/>
</dbReference>
<dbReference type="SUPFAM" id="SSF55154">
    <property type="entry name" value="CYTH-like phosphatases"/>
    <property type="match status" value="1"/>
</dbReference>
<dbReference type="Gene3D" id="1.40.20.10">
    <property type="entry name" value="CHAD domain"/>
    <property type="match status" value="1"/>
</dbReference>
<dbReference type="EMBL" id="BJMD01000001">
    <property type="protein sequence ID" value="GEB17482.1"/>
    <property type="molecule type" value="Genomic_DNA"/>
</dbReference>
<feature type="domain" description="CHAD" evidence="3">
    <location>
        <begin position="224"/>
        <end position="508"/>
    </location>
</feature>
<dbReference type="GeneID" id="97302298"/>
<reference evidence="4 5" key="1">
    <citation type="submission" date="2019-06" db="EMBL/GenBank/DDBJ databases">
        <title>Whole genome shotgun sequence of Paenarthrobacter aurescens NBRC 12136.</title>
        <authorList>
            <person name="Hosoyama A."/>
            <person name="Uohara A."/>
            <person name="Ohji S."/>
            <person name="Ichikawa N."/>
        </authorList>
    </citation>
    <scope>NUCLEOTIDE SEQUENCE [LARGE SCALE GENOMIC DNA]</scope>
    <source>
        <strain evidence="4 5">NBRC 12136</strain>
    </source>
</reference>
<evidence type="ECO:0000313" key="4">
    <source>
        <dbReference type="EMBL" id="GEB17482.1"/>
    </source>
</evidence>
<dbReference type="RefSeq" id="WP_141280874.1">
    <property type="nucleotide sequence ID" value="NZ_BAAAWK010000001.1"/>
</dbReference>
<organism evidence="4 5">
    <name type="scientific">Paenarthrobacter aurescens</name>
    <name type="common">Arthrobacter aurescens</name>
    <dbReference type="NCBI Taxonomy" id="43663"/>
    <lineage>
        <taxon>Bacteria</taxon>
        <taxon>Bacillati</taxon>
        <taxon>Actinomycetota</taxon>
        <taxon>Actinomycetes</taxon>
        <taxon>Micrococcales</taxon>
        <taxon>Micrococcaceae</taxon>
        <taxon>Paenarthrobacter</taxon>
    </lineage>
</organism>
<dbReference type="OrthoDB" id="9777271at2"/>
<evidence type="ECO:0000256" key="1">
    <source>
        <dbReference type="SAM" id="MobiDB-lite"/>
    </source>
</evidence>
<dbReference type="CDD" id="cd07374">
    <property type="entry name" value="CYTH-like_Pase"/>
    <property type="match status" value="1"/>
</dbReference>
<dbReference type="SMART" id="SM01118">
    <property type="entry name" value="CYTH"/>
    <property type="match status" value="1"/>
</dbReference>
<feature type="region of interest" description="Disordered" evidence="1">
    <location>
        <begin position="1"/>
        <end position="21"/>
    </location>
</feature>
<evidence type="ECO:0000259" key="2">
    <source>
        <dbReference type="PROSITE" id="PS51707"/>
    </source>
</evidence>
<sequence>MATSGTVEVEQKFDADASTPLPPLDQLESIGKVGEPASHSLEAIYFDTRHLALAARGITLRRRTGGPDAGWHLKLPHSAGRRTEIQAPLGTADAVPVELMDRVIAYTRGHAVGAIATLNTERTSYPLYGTDGHRVADFVDDHVSAKSMLGEPREPRELQWREWEVELADSDDADEAENALLGSITRQLSEAGAKPSERTSKLATALGEAWPAPKRTVREEPSGKGPAVVPVLNYLDEQVAEMLLQDSHVRLDREDSVHQMRSQIRRIRAVLHGYSALFEPDAVKDLERELKSLAKTLGRYRDVEVLHERLKGSLDELPGKLVLGQLVDELEERMSVRAGTAMSAVRNRLNSPRYFTLLDNLEAFLEHPPLAAKGSAPALKTTAKLVNKAGKRLRKRHDEAVSAAVGPQRDKAFHEVRKAAKKLRFAAAAVEGIHGKRAVKLGNAAHNVQSILGDHQDSVMAREELLKLGSAPGISNGAFTYGVLHAMERTAAEATQQEYLQKGTKARKLRLKK</sequence>
<dbReference type="PANTHER" id="PTHR39339">
    <property type="entry name" value="SLR1444 PROTEIN"/>
    <property type="match status" value="1"/>
</dbReference>
<dbReference type="InterPro" id="IPR033469">
    <property type="entry name" value="CYTH-like_dom_sf"/>
</dbReference>
<dbReference type="Pfam" id="PF01928">
    <property type="entry name" value="CYTH"/>
    <property type="match status" value="1"/>
</dbReference>
<evidence type="ECO:0000313" key="5">
    <source>
        <dbReference type="Proteomes" id="UP000317715"/>
    </source>
</evidence>
<dbReference type="PROSITE" id="PS51707">
    <property type="entry name" value="CYTH"/>
    <property type="match status" value="1"/>
</dbReference>
<proteinExistence type="predicted"/>
<dbReference type="Gene3D" id="2.40.320.10">
    <property type="entry name" value="Hypothetical Protein Pfu-838710-001"/>
    <property type="match status" value="1"/>
</dbReference>
<dbReference type="InterPro" id="IPR023577">
    <property type="entry name" value="CYTH_domain"/>
</dbReference>
<dbReference type="Pfam" id="PF05235">
    <property type="entry name" value="CHAD"/>
    <property type="match status" value="1"/>
</dbReference>